<keyword evidence="2" id="KW-1185">Reference proteome</keyword>
<gene>
    <name evidence="1" type="ORF">BDP81DRAFT_416824</name>
</gene>
<accession>A0AAJ0EJ56</accession>
<dbReference type="Proteomes" id="UP001243989">
    <property type="component" value="Unassembled WGS sequence"/>
</dbReference>
<dbReference type="RefSeq" id="XP_060450974.1">
    <property type="nucleotide sequence ID" value="XM_060589569.1"/>
</dbReference>
<proteinExistence type="predicted"/>
<reference evidence="1" key="1">
    <citation type="submission" date="2021-06" db="EMBL/GenBank/DDBJ databases">
        <title>Comparative genomics, transcriptomics and evolutionary studies reveal genomic signatures of adaptation to plant cell wall in hemibiotrophic fungi.</title>
        <authorList>
            <consortium name="DOE Joint Genome Institute"/>
            <person name="Baroncelli R."/>
            <person name="Diaz J.F."/>
            <person name="Benocci T."/>
            <person name="Peng M."/>
            <person name="Battaglia E."/>
            <person name="Haridas S."/>
            <person name="Andreopoulos W."/>
            <person name="Labutti K."/>
            <person name="Pangilinan J."/>
            <person name="Floch G.L."/>
            <person name="Makela M.R."/>
            <person name="Henrissat B."/>
            <person name="Grigoriev I.V."/>
            <person name="Crouch J.A."/>
            <person name="De Vries R.P."/>
            <person name="Sukno S.A."/>
            <person name="Thon M.R."/>
        </authorList>
    </citation>
    <scope>NUCLEOTIDE SEQUENCE</scope>
    <source>
        <strain evidence="1">CBS 102054</strain>
    </source>
</reference>
<evidence type="ECO:0000313" key="1">
    <source>
        <dbReference type="EMBL" id="KAK1654930.1"/>
    </source>
</evidence>
<comment type="caution">
    <text evidence="1">The sequence shown here is derived from an EMBL/GenBank/DDBJ whole genome shotgun (WGS) entry which is preliminary data.</text>
</comment>
<sequence>MPTHLISPASESPRSLATAGVSLHGPSLSTTSILDFNYNNCLSWLRFPPLQGIRSRDASRTCSVQSLPADIETSQLSPVYLHVLVRATPSSYPSTNRTILTNSPHHAVNHRLNVSDLRAVVNGIPDNIHSPSRLRLRNPDEPLLQLHRHRLVRRRHHVSHRNTVARVPQPLLKRPHRLPRVRRPGVFKSPASRQAGVEACGERLLLVIHEAPDYVVRWSYSQPTVHSFVEALTFQWHDASYQNHSNETAWLNPHQSLSSEAFDTFRGY</sequence>
<protein>
    <submittedName>
        <fullName evidence="1">Uncharacterized protein</fullName>
    </submittedName>
</protein>
<dbReference type="EMBL" id="JAHMHQ010000002">
    <property type="protein sequence ID" value="KAK1654930.1"/>
    <property type="molecule type" value="Genomic_DNA"/>
</dbReference>
<name>A0AAJ0EJ56_9PEZI</name>
<evidence type="ECO:0000313" key="2">
    <source>
        <dbReference type="Proteomes" id="UP001243989"/>
    </source>
</evidence>
<organism evidence="1 2">
    <name type="scientific">Colletotrichum phormii</name>
    <dbReference type="NCBI Taxonomy" id="359342"/>
    <lineage>
        <taxon>Eukaryota</taxon>
        <taxon>Fungi</taxon>
        <taxon>Dikarya</taxon>
        <taxon>Ascomycota</taxon>
        <taxon>Pezizomycotina</taxon>
        <taxon>Sordariomycetes</taxon>
        <taxon>Hypocreomycetidae</taxon>
        <taxon>Glomerellales</taxon>
        <taxon>Glomerellaceae</taxon>
        <taxon>Colletotrichum</taxon>
        <taxon>Colletotrichum acutatum species complex</taxon>
    </lineage>
</organism>
<dbReference type="AlphaFoldDB" id="A0AAJ0EJ56"/>
<dbReference type="GeneID" id="85474431"/>